<evidence type="ECO:0000256" key="2">
    <source>
        <dbReference type="SAM" id="SignalP"/>
    </source>
</evidence>
<evidence type="ECO:0008006" key="5">
    <source>
        <dbReference type="Google" id="ProtNLM"/>
    </source>
</evidence>
<name>A0A4P6FE95_9MICO</name>
<feature type="signal peptide" evidence="2">
    <location>
        <begin position="1"/>
        <end position="26"/>
    </location>
</feature>
<evidence type="ECO:0000313" key="4">
    <source>
        <dbReference type="Proteomes" id="UP000292118"/>
    </source>
</evidence>
<dbReference type="EMBL" id="CP035493">
    <property type="protein sequence ID" value="QAY68928.1"/>
    <property type="molecule type" value="Genomic_DNA"/>
</dbReference>
<sequence>MRRQLTRSIIVSGSLLVAAAPLSACAGLLAGGAGAPTESAPASSEPAAQPDEWASSVPSDPASPEPATSAPASLEPAPAQSIVASSGPTAPETTESRKPVTAIAIGTLASEDVVSAGGFVQDAIEAGGTCTFTLSQDDRTVTGASEAEADATVTWCANVDLALPEPGKAWTLELSYESPMSVGAGSVTSDGTQH</sequence>
<dbReference type="RefSeq" id="WP_129186329.1">
    <property type="nucleotide sequence ID" value="NZ_CP035493.1"/>
</dbReference>
<evidence type="ECO:0000313" key="3">
    <source>
        <dbReference type="EMBL" id="QAY68928.1"/>
    </source>
</evidence>
<dbReference type="AlphaFoldDB" id="A0A4P6FE95"/>
<proteinExistence type="predicted"/>
<reference evidence="3 4" key="1">
    <citation type="submission" date="2019-01" db="EMBL/GenBank/DDBJ databases">
        <title>Genome sequencing of strain FW10M-9.</title>
        <authorList>
            <person name="Heo J."/>
            <person name="Kim S.-J."/>
            <person name="Kim J.-S."/>
            <person name="Hong S.-B."/>
            <person name="Kwon S.-W."/>
        </authorList>
    </citation>
    <scope>NUCLEOTIDE SEQUENCE [LARGE SCALE GENOMIC DNA]</scope>
    <source>
        <strain evidence="3 4">FW10M-9</strain>
    </source>
</reference>
<gene>
    <name evidence="3" type="ORF">ET471_01775</name>
</gene>
<dbReference type="Proteomes" id="UP000292118">
    <property type="component" value="Chromosome"/>
</dbReference>
<feature type="compositionally biased region" description="Low complexity" evidence="1">
    <location>
        <begin position="58"/>
        <end position="81"/>
    </location>
</feature>
<protein>
    <recommendedName>
        <fullName evidence="5">Secreted protein</fullName>
    </recommendedName>
</protein>
<keyword evidence="4" id="KW-1185">Reference proteome</keyword>
<feature type="region of interest" description="Disordered" evidence="1">
    <location>
        <begin position="30"/>
        <end position="98"/>
    </location>
</feature>
<feature type="compositionally biased region" description="Polar residues" evidence="1">
    <location>
        <begin position="82"/>
        <end position="93"/>
    </location>
</feature>
<evidence type="ECO:0000256" key="1">
    <source>
        <dbReference type="SAM" id="MobiDB-lite"/>
    </source>
</evidence>
<accession>A0A4P6FE95</accession>
<dbReference type="KEGG" id="xya:ET471_01775"/>
<keyword evidence="2" id="KW-0732">Signal</keyword>
<dbReference type="OrthoDB" id="4981587at2"/>
<feature type="chain" id="PRO_5038969350" description="Secreted protein" evidence="2">
    <location>
        <begin position="27"/>
        <end position="194"/>
    </location>
</feature>
<feature type="compositionally biased region" description="Low complexity" evidence="1">
    <location>
        <begin position="35"/>
        <end position="48"/>
    </location>
</feature>
<organism evidence="3 4">
    <name type="scientific">Xylanimonas protaetiae</name>
    <dbReference type="NCBI Taxonomy" id="2509457"/>
    <lineage>
        <taxon>Bacteria</taxon>
        <taxon>Bacillati</taxon>
        <taxon>Actinomycetota</taxon>
        <taxon>Actinomycetes</taxon>
        <taxon>Micrococcales</taxon>
        <taxon>Promicromonosporaceae</taxon>
        <taxon>Xylanimonas</taxon>
    </lineage>
</organism>